<evidence type="ECO:0000259" key="6">
    <source>
        <dbReference type="PROSITE" id="PS50850"/>
    </source>
</evidence>
<feature type="transmembrane region" description="Helical" evidence="5">
    <location>
        <begin position="211"/>
        <end position="229"/>
    </location>
</feature>
<dbReference type="InterPro" id="IPR020846">
    <property type="entry name" value="MFS_dom"/>
</dbReference>
<name>A0A545TEY9_9PROT</name>
<comment type="subcellular location">
    <subcellularLocation>
        <location evidence="1">Membrane</location>
        <topology evidence="1">Multi-pass membrane protein</topology>
    </subcellularLocation>
</comment>
<sequence length="477" mass="50077">MSKAEQAVLGWGDLLRSGHFARLALICTGVWLHAADALMVATLIPSILADIGGAALVAWTIALYEIGSIAAGAASALLSLRYGLQRVMTLAALLYGAGCIISALAPDMPVMLAGRLFQGLGGGGLMALAFVAINRLFPREHMPRVMAVLSILWGASAFSGPLVGGVFAELGIWRGGFWFFAIQAFALSVWIFLGLRDQKRGEENHEGRIPVWRLLVLSSGVVCIAAAGIEVSPIRSPLLVVLGTAILAVFLRMDSRRHANRLLPLRPLDPRHGVGAALLMIFCFTASTIAISAYGPVLMVILFDSSALVAGYILALSAISWTVAAVVTSGAPERRDPWLIMTGMIVLTVSIVGFLYAIPNGPLPLIAVIAVIEGAGFGMAWTFILRRATAIAAEEDKDRIASAMPTIQRLGYAVGAAYVGILANAAGFADDTVPEIARSVGFWIFAGTLPFAVVGLAAAWAFVRADTTAARQGGSAA</sequence>
<evidence type="ECO:0000256" key="4">
    <source>
        <dbReference type="ARBA" id="ARBA00023136"/>
    </source>
</evidence>
<feature type="transmembrane region" description="Helical" evidence="5">
    <location>
        <begin position="364"/>
        <end position="385"/>
    </location>
</feature>
<dbReference type="Gene3D" id="1.20.1250.20">
    <property type="entry name" value="MFS general substrate transporter like domains"/>
    <property type="match status" value="1"/>
</dbReference>
<evidence type="ECO:0000256" key="5">
    <source>
        <dbReference type="SAM" id="Phobius"/>
    </source>
</evidence>
<dbReference type="PANTHER" id="PTHR23501">
    <property type="entry name" value="MAJOR FACILITATOR SUPERFAMILY"/>
    <property type="match status" value="1"/>
</dbReference>
<feature type="transmembrane region" description="Helical" evidence="5">
    <location>
        <begin position="235"/>
        <end position="253"/>
    </location>
</feature>
<reference evidence="7 8" key="1">
    <citation type="submission" date="2019-06" db="EMBL/GenBank/DDBJ databases">
        <title>Whole genome sequence for Rhodospirillaceae sp. R148.</title>
        <authorList>
            <person name="Wang G."/>
        </authorList>
    </citation>
    <scope>NUCLEOTIDE SEQUENCE [LARGE SCALE GENOMIC DNA]</scope>
    <source>
        <strain evidence="7 8">R148</strain>
    </source>
</reference>
<dbReference type="PROSITE" id="PS50850">
    <property type="entry name" value="MFS"/>
    <property type="match status" value="1"/>
</dbReference>
<feature type="transmembrane region" description="Helical" evidence="5">
    <location>
        <begin position="145"/>
        <end position="164"/>
    </location>
</feature>
<feature type="transmembrane region" description="Helical" evidence="5">
    <location>
        <begin position="338"/>
        <end position="358"/>
    </location>
</feature>
<protein>
    <submittedName>
        <fullName evidence="7">MFS transporter</fullName>
    </submittedName>
</protein>
<feature type="transmembrane region" description="Helical" evidence="5">
    <location>
        <begin position="440"/>
        <end position="463"/>
    </location>
</feature>
<dbReference type="InterPro" id="IPR011701">
    <property type="entry name" value="MFS"/>
</dbReference>
<dbReference type="GO" id="GO:0005886">
    <property type="term" value="C:plasma membrane"/>
    <property type="evidence" value="ECO:0007669"/>
    <property type="project" value="TreeGrafter"/>
</dbReference>
<evidence type="ECO:0000256" key="2">
    <source>
        <dbReference type="ARBA" id="ARBA00022692"/>
    </source>
</evidence>
<evidence type="ECO:0000256" key="3">
    <source>
        <dbReference type="ARBA" id="ARBA00022989"/>
    </source>
</evidence>
<dbReference type="EMBL" id="VHSH01000009">
    <property type="protein sequence ID" value="TQV75793.1"/>
    <property type="molecule type" value="Genomic_DNA"/>
</dbReference>
<feature type="transmembrane region" description="Helical" evidence="5">
    <location>
        <begin position="87"/>
        <end position="106"/>
    </location>
</feature>
<comment type="caution">
    <text evidence="7">The sequence shown here is derived from an EMBL/GenBank/DDBJ whole genome shotgun (WGS) entry which is preliminary data.</text>
</comment>
<evidence type="ECO:0000313" key="8">
    <source>
        <dbReference type="Proteomes" id="UP000315252"/>
    </source>
</evidence>
<keyword evidence="3 5" id="KW-1133">Transmembrane helix</keyword>
<feature type="transmembrane region" description="Helical" evidence="5">
    <location>
        <begin position="309"/>
        <end position="331"/>
    </location>
</feature>
<dbReference type="Pfam" id="PF07690">
    <property type="entry name" value="MFS_1"/>
    <property type="match status" value="1"/>
</dbReference>
<dbReference type="InterPro" id="IPR036259">
    <property type="entry name" value="MFS_trans_sf"/>
</dbReference>
<feature type="transmembrane region" description="Helical" evidence="5">
    <location>
        <begin position="274"/>
        <end position="303"/>
    </location>
</feature>
<feature type="transmembrane region" description="Helical" evidence="5">
    <location>
        <begin position="20"/>
        <end position="44"/>
    </location>
</feature>
<keyword evidence="2 5" id="KW-0812">Transmembrane</keyword>
<feature type="transmembrane region" description="Helical" evidence="5">
    <location>
        <begin position="112"/>
        <end position="133"/>
    </location>
</feature>
<keyword evidence="8" id="KW-1185">Reference proteome</keyword>
<dbReference type="Gene3D" id="1.20.1720.10">
    <property type="entry name" value="Multidrug resistance protein D"/>
    <property type="match status" value="1"/>
</dbReference>
<dbReference type="RefSeq" id="WP_142898780.1">
    <property type="nucleotide sequence ID" value="NZ_ML660060.1"/>
</dbReference>
<dbReference type="PANTHER" id="PTHR23501:SF154">
    <property type="entry name" value="MULTIDRUG-EFFLUX TRANSPORTER RV1634-RELATED"/>
    <property type="match status" value="1"/>
</dbReference>
<feature type="transmembrane region" description="Helical" evidence="5">
    <location>
        <begin position="176"/>
        <end position="195"/>
    </location>
</feature>
<dbReference type="SUPFAM" id="SSF103473">
    <property type="entry name" value="MFS general substrate transporter"/>
    <property type="match status" value="1"/>
</dbReference>
<evidence type="ECO:0000313" key="7">
    <source>
        <dbReference type="EMBL" id="TQV75793.1"/>
    </source>
</evidence>
<dbReference type="AlphaFoldDB" id="A0A545TEY9"/>
<feature type="transmembrane region" description="Helical" evidence="5">
    <location>
        <begin position="56"/>
        <end position="80"/>
    </location>
</feature>
<proteinExistence type="predicted"/>
<feature type="transmembrane region" description="Helical" evidence="5">
    <location>
        <begin position="406"/>
        <end position="428"/>
    </location>
</feature>
<feature type="domain" description="Major facilitator superfamily (MFS) profile" evidence="6">
    <location>
        <begin position="22"/>
        <end position="467"/>
    </location>
</feature>
<organism evidence="7 8">
    <name type="scientific">Denitrobaculum tricleocarpae</name>
    <dbReference type="NCBI Taxonomy" id="2591009"/>
    <lineage>
        <taxon>Bacteria</taxon>
        <taxon>Pseudomonadati</taxon>
        <taxon>Pseudomonadota</taxon>
        <taxon>Alphaproteobacteria</taxon>
        <taxon>Rhodospirillales</taxon>
        <taxon>Rhodospirillaceae</taxon>
        <taxon>Denitrobaculum</taxon>
    </lineage>
</organism>
<dbReference type="Proteomes" id="UP000315252">
    <property type="component" value="Unassembled WGS sequence"/>
</dbReference>
<keyword evidence="4 5" id="KW-0472">Membrane</keyword>
<gene>
    <name evidence="7" type="ORF">FKG95_23050</name>
</gene>
<dbReference type="GO" id="GO:0022857">
    <property type="term" value="F:transmembrane transporter activity"/>
    <property type="evidence" value="ECO:0007669"/>
    <property type="project" value="InterPro"/>
</dbReference>
<dbReference type="OrthoDB" id="9807274at2"/>
<accession>A0A545TEY9</accession>
<evidence type="ECO:0000256" key="1">
    <source>
        <dbReference type="ARBA" id="ARBA00004141"/>
    </source>
</evidence>